<protein>
    <submittedName>
        <fullName evidence="2">Uncharacterized protein</fullName>
    </submittedName>
</protein>
<sequence>MAPSEVANQAEVESKLSRLELQAGSERRPQETLLPQKREGKENALAFGEKAEVAAESQSTASQETGAEMKIGFRESISSETPPADDCAKAEIEFRTATRDVCDAHDDTRSGAKSSERSGNLGGADHREPIDRTEVETDYRLRKRRRNIEDIHFRVKTEKPQLPDTGSADFHSAAQTEVGVLRLPLRRCAEEESPVGKTVAV</sequence>
<feature type="region of interest" description="Disordered" evidence="1">
    <location>
        <begin position="1"/>
        <end position="135"/>
    </location>
</feature>
<gene>
    <name evidence="2" type="ORF">UY55_C0001G0112</name>
</gene>
<dbReference type="AlphaFoldDB" id="A0A0G1W995"/>
<reference evidence="2 3" key="1">
    <citation type="journal article" date="2015" name="Nature">
        <title>rRNA introns, odd ribosomes, and small enigmatic genomes across a large radiation of phyla.</title>
        <authorList>
            <person name="Brown C.T."/>
            <person name="Hug L.A."/>
            <person name="Thomas B.C."/>
            <person name="Sharon I."/>
            <person name="Castelle C.J."/>
            <person name="Singh A."/>
            <person name="Wilkins M.J."/>
            <person name="Williams K.H."/>
            <person name="Banfield J.F."/>
        </authorList>
    </citation>
    <scope>NUCLEOTIDE SEQUENCE [LARGE SCALE GENOMIC DNA]</scope>
</reference>
<evidence type="ECO:0000256" key="1">
    <source>
        <dbReference type="SAM" id="MobiDB-lite"/>
    </source>
</evidence>
<name>A0A0G1W995_9BACT</name>
<comment type="caution">
    <text evidence="2">The sequence shown here is derived from an EMBL/GenBank/DDBJ whole genome shotgun (WGS) entry which is preliminary data.</text>
</comment>
<evidence type="ECO:0000313" key="3">
    <source>
        <dbReference type="Proteomes" id="UP000034224"/>
    </source>
</evidence>
<feature type="compositionally biased region" description="Basic and acidic residues" evidence="1">
    <location>
        <begin position="124"/>
        <end position="135"/>
    </location>
</feature>
<evidence type="ECO:0000313" key="2">
    <source>
        <dbReference type="EMBL" id="KKW15358.1"/>
    </source>
</evidence>
<dbReference type="Proteomes" id="UP000034224">
    <property type="component" value="Unassembled WGS sequence"/>
</dbReference>
<organism evidence="2 3">
    <name type="scientific">Candidatus Jorgensenbacteria bacterium GW2011_GWB1_50_10</name>
    <dbReference type="NCBI Taxonomy" id="1618665"/>
    <lineage>
        <taxon>Bacteria</taxon>
        <taxon>Candidatus Joergenseniibacteriota</taxon>
    </lineage>
</organism>
<dbReference type="EMBL" id="LCQK01000001">
    <property type="protein sequence ID" value="KKW15358.1"/>
    <property type="molecule type" value="Genomic_DNA"/>
</dbReference>
<accession>A0A0G1W995</accession>
<feature type="compositionally biased region" description="Polar residues" evidence="1">
    <location>
        <begin position="56"/>
        <end position="65"/>
    </location>
</feature>
<feature type="compositionally biased region" description="Basic and acidic residues" evidence="1">
    <location>
        <begin position="25"/>
        <end position="42"/>
    </location>
</feature>
<feature type="compositionally biased region" description="Basic and acidic residues" evidence="1">
    <location>
        <begin position="86"/>
        <end position="116"/>
    </location>
</feature>
<proteinExistence type="predicted"/>